<evidence type="ECO:0000313" key="9">
    <source>
        <dbReference type="Proteomes" id="UP000032210"/>
    </source>
</evidence>
<organism evidence="8 9">
    <name type="scientific">Pseudomonas fluorescens</name>
    <dbReference type="NCBI Taxonomy" id="294"/>
    <lineage>
        <taxon>Bacteria</taxon>
        <taxon>Pseudomonadati</taxon>
        <taxon>Pseudomonadota</taxon>
        <taxon>Gammaproteobacteria</taxon>
        <taxon>Pseudomonadales</taxon>
        <taxon>Pseudomonadaceae</taxon>
        <taxon>Pseudomonas</taxon>
    </lineage>
</organism>
<evidence type="ECO:0000256" key="7">
    <source>
        <dbReference type="SAM" id="Phobius"/>
    </source>
</evidence>
<dbReference type="EMBL" id="JXCQ01000036">
    <property type="protein sequence ID" value="KIR20879.1"/>
    <property type="molecule type" value="Genomic_DNA"/>
</dbReference>
<dbReference type="GO" id="GO:0005886">
    <property type="term" value="C:plasma membrane"/>
    <property type="evidence" value="ECO:0007669"/>
    <property type="project" value="UniProtKB-SubCell"/>
</dbReference>
<dbReference type="InterPro" id="IPR051907">
    <property type="entry name" value="DoxX-like_oxidoreductase"/>
</dbReference>
<feature type="transmembrane region" description="Helical" evidence="7">
    <location>
        <begin position="98"/>
        <end position="123"/>
    </location>
</feature>
<evidence type="ECO:0000313" key="8">
    <source>
        <dbReference type="EMBL" id="KIR20879.1"/>
    </source>
</evidence>
<dbReference type="PATRIC" id="fig|294.125.peg.3740"/>
<accession>A0A0D0TFJ9</accession>
<dbReference type="Proteomes" id="UP000032210">
    <property type="component" value="Unassembled WGS sequence"/>
</dbReference>
<dbReference type="PANTHER" id="PTHR33452:SF1">
    <property type="entry name" value="INNER MEMBRANE PROTEIN YPHA-RELATED"/>
    <property type="match status" value="1"/>
</dbReference>
<keyword evidence="6 7" id="KW-0472">Membrane</keyword>
<dbReference type="RefSeq" id="WP_043049978.1">
    <property type="nucleotide sequence ID" value="NZ_JXCQ01000036.1"/>
</dbReference>
<keyword evidence="4 7" id="KW-0812">Transmembrane</keyword>
<name>A0A0D0TFJ9_PSEFL</name>
<evidence type="ECO:0000256" key="2">
    <source>
        <dbReference type="ARBA" id="ARBA00006679"/>
    </source>
</evidence>
<comment type="similarity">
    <text evidence="2">Belongs to the DoxX family.</text>
</comment>
<reference evidence="8 9" key="1">
    <citation type="submission" date="2015-01" db="EMBL/GenBank/DDBJ databases">
        <title>Genome sequence of the beneficial rhizobacterium Pseudomonas fluorescens 2-79.</title>
        <authorList>
            <person name="Thuermer A."/>
            <person name="Daniel R."/>
        </authorList>
    </citation>
    <scope>NUCLEOTIDE SEQUENCE [LARGE SCALE GENOMIC DNA]</scope>
    <source>
        <strain evidence="8 9">2-79</strain>
    </source>
</reference>
<comment type="caution">
    <text evidence="8">The sequence shown here is derived from an EMBL/GenBank/DDBJ whole genome shotgun (WGS) entry which is preliminary data.</text>
</comment>
<sequence length="161" mass="17750">MNTPAPCLVKRAVALFENIPYSLIAFIARFSIAAVFWKSGQTKVEGFAIDLVSGTFQWGEPKLAASALWLFRSEYHVPLVSPEVAAHLAAFAEHFFPVLILLGLATRFSALALIGMTLTIQLFVYPDAYPTHGTWIALLLLLLAKGPGSLSIDHWIARRLR</sequence>
<comment type="subcellular location">
    <subcellularLocation>
        <location evidence="1">Cell membrane</location>
        <topology evidence="1">Multi-pass membrane protein</topology>
    </subcellularLocation>
</comment>
<dbReference type="Pfam" id="PF07681">
    <property type="entry name" value="DoxX"/>
    <property type="match status" value="1"/>
</dbReference>
<evidence type="ECO:0000256" key="5">
    <source>
        <dbReference type="ARBA" id="ARBA00022989"/>
    </source>
</evidence>
<protein>
    <submittedName>
        <fullName evidence="8">DoxX</fullName>
    </submittedName>
</protein>
<gene>
    <name evidence="8" type="ORF">PFLU3_36420</name>
</gene>
<evidence type="ECO:0000256" key="1">
    <source>
        <dbReference type="ARBA" id="ARBA00004651"/>
    </source>
</evidence>
<evidence type="ECO:0000256" key="6">
    <source>
        <dbReference type="ARBA" id="ARBA00023136"/>
    </source>
</evidence>
<keyword evidence="5 7" id="KW-1133">Transmembrane helix</keyword>
<evidence type="ECO:0000256" key="4">
    <source>
        <dbReference type="ARBA" id="ARBA00022692"/>
    </source>
</evidence>
<feature type="transmembrane region" description="Helical" evidence="7">
    <location>
        <begin position="135"/>
        <end position="156"/>
    </location>
</feature>
<proteinExistence type="inferred from homology"/>
<dbReference type="PANTHER" id="PTHR33452">
    <property type="entry name" value="OXIDOREDUCTASE CATD-RELATED"/>
    <property type="match status" value="1"/>
</dbReference>
<evidence type="ECO:0000256" key="3">
    <source>
        <dbReference type="ARBA" id="ARBA00022475"/>
    </source>
</evidence>
<dbReference type="InterPro" id="IPR032808">
    <property type="entry name" value="DoxX"/>
</dbReference>
<dbReference type="AlphaFoldDB" id="A0A0D0TFJ9"/>
<feature type="transmembrane region" description="Helical" evidence="7">
    <location>
        <begin position="19"/>
        <end position="37"/>
    </location>
</feature>
<keyword evidence="3" id="KW-1003">Cell membrane</keyword>